<accession>A0A9F2WJV8</accession>
<dbReference type="OrthoDB" id="10056949at2759"/>
<dbReference type="SUPFAM" id="SSF46785">
    <property type="entry name" value="Winged helix' DNA-binding domain"/>
    <property type="match status" value="1"/>
</dbReference>
<dbReference type="PROSITE" id="PS51526">
    <property type="entry name" value="RFX_DBD"/>
    <property type="match status" value="1"/>
</dbReference>
<feature type="domain" description="RFX-type winged-helix" evidence="6">
    <location>
        <begin position="103"/>
        <end position="178"/>
    </location>
</feature>
<protein>
    <submittedName>
        <fullName evidence="8">Transcription factor RFX4-like</fullName>
    </submittedName>
</protein>
<dbReference type="InterPro" id="IPR003150">
    <property type="entry name" value="DNA-bd_RFX"/>
</dbReference>
<dbReference type="PANTHER" id="PTHR12619">
    <property type="entry name" value="RFX TRANSCRIPTION FACTOR FAMILY"/>
    <property type="match status" value="1"/>
</dbReference>
<organism evidence="7 8">
    <name type="scientific">Python bivittatus</name>
    <name type="common">Burmese python</name>
    <name type="synonym">Python molurus bivittatus</name>
    <dbReference type="NCBI Taxonomy" id="176946"/>
    <lineage>
        <taxon>Eukaryota</taxon>
        <taxon>Metazoa</taxon>
        <taxon>Chordata</taxon>
        <taxon>Craniata</taxon>
        <taxon>Vertebrata</taxon>
        <taxon>Euteleostomi</taxon>
        <taxon>Lepidosauria</taxon>
        <taxon>Squamata</taxon>
        <taxon>Bifurcata</taxon>
        <taxon>Unidentata</taxon>
        <taxon>Episquamata</taxon>
        <taxon>Toxicofera</taxon>
        <taxon>Serpentes</taxon>
        <taxon>Henophidia</taxon>
        <taxon>Pythonidae</taxon>
        <taxon>Python</taxon>
    </lineage>
</organism>
<evidence type="ECO:0000256" key="4">
    <source>
        <dbReference type="ARBA" id="ARBA00023242"/>
    </source>
</evidence>
<evidence type="ECO:0000256" key="1">
    <source>
        <dbReference type="ARBA" id="ARBA00023015"/>
    </source>
</evidence>
<dbReference type="Pfam" id="PF02257">
    <property type="entry name" value="RFX_DNA_binding"/>
    <property type="match status" value="1"/>
</dbReference>
<dbReference type="GO" id="GO:0000981">
    <property type="term" value="F:DNA-binding transcription factor activity, RNA polymerase II-specific"/>
    <property type="evidence" value="ECO:0007669"/>
    <property type="project" value="TreeGrafter"/>
</dbReference>
<dbReference type="Gene3D" id="1.10.10.10">
    <property type="entry name" value="Winged helix-like DNA-binding domain superfamily/Winged helix DNA-binding domain"/>
    <property type="match status" value="1"/>
</dbReference>
<evidence type="ECO:0000259" key="6">
    <source>
        <dbReference type="PROSITE" id="PS51526"/>
    </source>
</evidence>
<evidence type="ECO:0000256" key="2">
    <source>
        <dbReference type="ARBA" id="ARBA00023125"/>
    </source>
</evidence>
<evidence type="ECO:0000256" key="5">
    <source>
        <dbReference type="SAM" id="MobiDB-lite"/>
    </source>
</evidence>
<dbReference type="RefSeq" id="XP_007442695.1">
    <property type="nucleotide sequence ID" value="XM_007442633.1"/>
</dbReference>
<evidence type="ECO:0000313" key="8">
    <source>
        <dbReference type="RefSeq" id="XP_007442695.1"/>
    </source>
</evidence>
<sequence>MPPALGRPRLAAFQLLPGRMNGTLRSQGQGRCRSPVPRRASLAQALKVCSEKAEAQKSWIERCLSESENKRYSSHTSLANVSNDENEEKENNRASKPHSTPATLQWLEENYEIAEGVCIPRSALYMHYLDFCEKNDTQPVNAASFGKIIRQQFPQLTTRRLGTRGQSKYHYYGIAVKESSQYYDVMYSKKGAAWVNETGKKEVIKQTVAYSPRSKLGTLLPEFPNVKDLNLPASLPEEKVSTFIMMYRTHCQRILDTVIRANFDEVCRE</sequence>
<keyword evidence="3" id="KW-0804">Transcription</keyword>
<dbReference type="PANTHER" id="PTHR12619:SF5">
    <property type="entry name" value="TRANSCRIPTION FACTOR RFX4"/>
    <property type="match status" value="1"/>
</dbReference>
<dbReference type="InterPro" id="IPR036390">
    <property type="entry name" value="WH_DNA-bd_sf"/>
</dbReference>
<evidence type="ECO:0000313" key="7">
    <source>
        <dbReference type="Proteomes" id="UP000695026"/>
    </source>
</evidence>
<dbReference type="InterPro" id="IPR036388">
    <property type="entry name" value="WH-like_DNA-bd_sf"/>
</dbReference>
<keyword evidence="2" id="KW-0238">DNA-binding</keyword>
<keyword evidence="4" id="KW-0539">Nucleus</keyword>
<dbReference type="OMA" id="NHENDYN"/>
<feature type="compositionally biased region" description="Polar residues" evidence="5">
    <location>
        <begin position="74"/>
        <end position="83"/>
    </location>
</feature>
<dbReference type="InterPro" id="IPR039779">
    <property type="entry name" value="RFX-like"/>
</dbReference>
<keyword evidence="1" id="KW-0805">Transcription regulation</keyword>
<feature type="region of interest" description="Disordered" evidence="5">
    <location>
        <begin position="74"/>
        <end position="101"/>
    </location>
</feature>
<evidence type="ECO:0000256" key="3">
    <source>
        <dbReference type="ARBA" id="ARBA00023163"/>
    </source>
</evidence>
<dbReference type="FunFam" id="1.10.10.10:FF:000178">
    <property type="entry name" value="Putative Transcription factor RFX4"/>
    <property type="match status" value="1"/>
</dbReference>
<dbReference type="KEGG" id="pbi:103051386"/>
<name>A0A9F2WJV8_PYTBI</name>
<gene>
    <name evidence="8" type="primary">LOC103051386</name>
</gene>
<dbReference type="AlphaFoldDB" id="A0A9F2WJV8"/>
<dbReference type="Proteomes" id="UP000695026">
    <property type="component" value="Unplaced"/>
</dbReference>
<reference evidence="8" key="1">
    <citation type="submission" date="2025-08" db="UniProtKB">
        <authorList>
            <consortium name="RefSeq"/>
        </authorList>
    </citation>
    <scope>IDENTIFICATION</scope>
    <source>
        <tissue evidence="8">Liver</tissue>
    </source>
</reference>
<proteinExistence type="predicted"/>
<feature type="non-terminal residue" evidence="8">
    <location>
        <position position="269"/>
    </location>
</feature>
<dbReference type="GO" id="GO:0000978">
    <property type="term" value="F:RNA polymerase II cis-regulatory region sequence-specific DNA binding"/>
    <property type="evidence" value="ECO:0007669"/>
    <property type="project" value="TreeGrafter"/>
</dbReference>
<keyword evidence="7" id="KW-1185">Reference proteome</keyword>
<dbReference type="GeneID" id="103051386"/>